<evidence type="ECO:0000313" key="12">
    <source>
        <dbReference type="EMBL" id="UXY14373.1"/>
    </source>
</evidence>
<comment type="function">
    <text evidence="10">Iron-storage protein.</text>
</comment>
<comment type="catalytic activity">
    <reaction evidence="8">
        <text>Fe(2+)(in) = Fe(2+)(out)</text>
        <dbReference type="Rhea" id="RHEA:28486"/>
        <dbReference type="ChEBI" id="CHEBI:29033"/>
    </reaction>
</comment>
<evidence type="ECO:0000256" key="2">
    <source>
        <dbReference type="ARBA" id="ARBA00022434"/>
    </source>
</evidence>
<evidence type="ECO:0000259" key="11">
    <source>
        <dbReference type="PROSITE" id="PS50905"/>
    </source>
</evidence>
<evidence type="ECO:0000256" key="6">
    <source>
        <dbReference type="ARBA" id="ARBA00023004"/>
    </source>
</evidence>
<dbReference type="EMBL" id="CP106753">
    <property type="protein sequence ID" value="UXY14373.1"/>
    <property type="molecule type" value="Genomic_DNA"/>
</dbReference>
<keyword evidence="3" id="KW-0813">Transport</keyword>
<gene>
    <name evidence="12" type="primary">bfr</name>
    <name evidence="12" type="ORF">N8I74_13735</name>
</gene>
<name>A0ABY6DJF6_9NEIS</name>
<keyword evidence="9 10" id="KW-0479">Metal-binding</keyword>
<keyword evidence="7" id="KW-0406">Ion transport</keyword>
<keyword evidence="5 12" id="KW-0560">Oxidoreductase</keyword>
<dbReference type="InterPro" id="IPR002024">
    <property type="entry name" value="Bacterioferritin"/>
</dbReference>
<dbReference type="PANTHER" id="PTHR30295:SF9">
    <property type="entry name" value="BACTERIOFERRITIN"/>
    <property type="match status" value="1"/>
</dbReference>
<evidence type="ECO:0000256" key="9">
    <source>
        <dbReference type="PIRNR" id="PIRNR002560"/>
    </source>
</evidence>
<proteinExistence type="inferred from homology"/>
<dbReference type="PRINTS" id="PR00601">
    <property type="entry name" value="BACFERRITIN"/>
</dbReference>
<evidence type="ECO:0000256" key="3">
    <source>
        <dbReference type="ARBA" id="ARBA00022448"/>
    </source>
</evidence>
<dbReference type="PANTHER" id="PTHR30295">
    <property type="entry name" value="BACTERIOFERRITIN"/>
    <property type="match status" value="1"/>
</dbReference>
<dbReference type="GO" id="GO:0004322">
    <property type="term" value="F:ferroxidase activity"/>
    <property type="evidence" value="ECO:0007669"/>
    <property type="project" value="UniProtKB-EC"/>
</dbReference>
<dbReference type="RefSeq" id="WP_263123672.1">
    <property type="nucleotide sequence ID" value="NZ_CP106753.1"/>
</dbReference>
<evidence type="ECO:0000256" key="8">
    <source>
        <dbReference type="ARBA" id="ARBA00036243"/>
    </source>
</evidence>
<evidence type="ECO:0000256" key="5">
    <source>
        <dbReference type="ARBA" id="ARBA00023002"/>
    </source>
</evidence>
<keyword evidence="2 9" id="KW-0409">Iron storage</keyword>
<evidence type="ECO:0000313" key="13">
    <source>
        <dbReference type="Proteomes" id="UP001061302"/>
    </source>
</evidence>
<sequence>MQGHPQIIAALNALLAAELSSIDQYFVHSQMYHDWGYARLYQRIDHERQDEIGHATRLITRILFLGGTPDIASRSGLRVGADVPAMLANDLATEYEVAAALKRAISLAESLQDFVTRNMLLELLDDTEEDHARWLEQQLGLIKAVGLENYLQSQIGKD</sequence>
<dbReference type="InterPro" id="IPR009040">
    <property type="entry name" value="Ferritin-like_diiron"/>
</dbReference>
<evidence type="ECO:0000256" key="1">
    <source>
        <dbReference type="ARBA" id="ARBA00008093"/>
    </source>
</evidence>
<dbReference type="SUPFAM" id="SSF47240">
    <property type="entry name" value="Ferritin-like"/>
    <property type="match status" value="1"/>
</dbReference>
<dbReference type="InterPro" id="IPR008331">
    <property type="entry name" value="Ferritin_DPS_dom"/>
</dbReference>
<dbReference type="CDD" id="cd00907">
    <property type="entry name" value="Bacterioferritin"/>
    <property type="match status" value="1"/>
</dbReference>
<keyword evidence="4" id="KW-0410">Iron transport</keyword>
<keyword evidence="13" id="KW-1185">Reference proteome</keyword>
<dbReference type="InterPro" id="IPR012347">
    <property type="entry name" value="Ferritin-like"/>
</dbReference>
<comment type="similarity">
    <text evidence="1 9 10">Belongs to the bacterioferritin family.</text>
</comment>
<evidence type="ECO:0000256" key="4">
    <source>
        <dbReference type="ARBA" id="ARBA00022496"/>
    </source>
</evidence>
<dbReference type="Pfam" id="PF00210">
    <property type="entry name" value="Ferritin"/>
    <property type="match status" value="1"/>
</dbReference>
<keyword evidence="6 9" id="KW-0408">Iron</keyword>
<dbReference type="PROSITE" id="PS50905">
    <property type="entry name" value="FERRITIN_LIKE"/>
    <property type="match status" value="1"/>
</dbReference>
<dbReference type="Gene3D" id="1.20.1260.10">
    <property type="match status" value="1"/>
</dbReference>
<dbReference type="InterPro" id="IPR009078">
    <property type="entry name" value="Ferritin-like_SF"/>
</dbReference>
<keyword evidence="10" id="KW-0349">Heme</keyword>
<reference evidence="12" key="1">
    <citation type="submission" date="2022-10" db="EMBL/GenBank/DDBJ databases">
        <title>Chitiniphilus purpureus sp. nov., a novel chitin-degrading bacterium isolated from crawfish pond sediment.</title>
        <authorList>
            <person name="Li K."/>
        </authorList>
    </citation>
    <scope>NUCLEOTIDE SEQUENCE</scope>
    <source>
        <strain evidence="12">CD1</strain>
    </source>
</reference>
<evidence type="ECO:0000256" key="10">
    <source>
        <dbReference type="RuleBase" id="RU000623"/>
    </source>
</evidence>
<organism evidence="12 13">
    <name type="scientific">Chitiniphilus purpureus</name>
    <dbReference type="NCBI Taxonomy" id="2981137"/>
    <lineage>
        <taxon>Bacteria</taxon>
        <taxon>Pseudomonadati</taxon>
        <taxon>Pseudomonadota</taxon>
        <taxon>Betaproteobacteria</taxon>
        <taxon>Neisseriales</taxon>
        <taxon>Chitinibacteraceae</taxon>
        <taxon>Chitiniphilus</taxon>
    </lineage>
</organism>
<evidence type="ECO:0000256" key="7">
    <source>
        <dbReference type="ARBA" id="ARBA00023065"/>
    </source>
</evidence>
<dbReference type="PIRSF" id="PIRSF002560">
    <property type="entry name" value="Bacterioferritin"/>
    <property type="match status" value="1"/>
</dbReference>
<feature type="domain" description="Ferritin-like diiron" evidence="11">
    <location>
        <begin position="1"/>
        <end position="146"/>
    </location>
</feature>
<accession>A0ABY6DJF6</accession>
<dbReference type="PROSITE" id="PS00549">
    <property type="entry name" value="BACTERIOFERRITIN"/>
    <property type="match status" value="1"/>
</dbReference>
<dbReference type="NCBIfam" id="TIGR00754">
    <property type="entry name" value="bfr"/>
    <property type="match status" value="1"/>
</dbReference>
<protein>
    <recommendedName>
        <fullName evidence="9 10">Bacterioferritin</fullName>
    </recommendedName>
</protein>
<dbReference type="Proteomes" id="UP001061302">
    <property type="component" value="Chromosome"/>
</dbReference>